<organism evidence="3 4">
    <name type="scientific">Peptoniphilus olsenii</name>
    <dbReference type="NCBI Taxonomy" id="411570"/>
    <lineage>
        <taxon>Bacteria</taxon>
        <taxon>Bacillati</taxon>
        <taxon>Bacillota</taxon>
        <taxon>Tissierellia</taxon>
        <taxon>Tissierellales</taxon>
        <taxon>Peptoniphilaceae</taxon>
        <taxon>Peptoniphilus</taxon>
    </lineage>
</organism>
<dbReference type="Proteomes" id="UP001549162">
    <property type="component" value="Unassembled WGS sequence"/>
</dbReference>
<evidence type="ECO:0000259" key="2">
    <source>
        <dbReference type="Pfam" id="PF00462"/>
    </source>
</evidence>
<reference evidence="3 4" key="1">
    <citation type="submission" date="2024-06" db="EMBL/GenBank/DDBJ databases">
        <title>Genomic Encyclopedia of Type Strains, Phase IV (KMG-IV): sequencing the most valuable type-strain genomes for metagenomic binning, comparative biology and taxonomic classification.</title>
        <authorList>
            <person name="Goeker M."/>
        </authorList>
    </citation>
    <scope>NUCLEOTIDE SEQUENCE [LARGE SCALE GENOMIC DNA]</scope>
    <source>
        <strain evidence="3 4">DSM 21460</strain>
    </source>
</reference>
<dbReference type="InterPro" id="IPR002109">
    <property type="entry name" value="Glutaredoxin"/>
</dbReference>
<accession>A0ABV2J8Q2</accession>
<dbReference type="PROSITE" id="PS51354">
    <property type="entry name" value="GLUTAREDOXIN_2"/>
    <property type="match status" value="1"/>
</dbReference>
<dbReference type="PANTHER" id="PTHR35146:SF1">
    <property type="entry name" value="UPF0178 PROTEIN YAII"/>
    <property type="match status" value="1"/>
</dbReference>
<dbReference type="InterPro" id="IPR003791">
    <property type="entry name" value="UPF0178"/>
</dbReference>
<evidence type="ECO:0000256" key="1">
    <source>
        <dbReference type="ARBA" id="ARBA00008522"/>
    </source>
</evidence>
<dbReference type="Pfam" id="PF00462">
    <property type="entry name" value="Glutaredoxin"/>
    <property type="match status" value="1"/>
</dbReference>
<dbReference type="Pfam" id="PF02639">
    <property type="entry name" value="DUF188"/>
    <property type="match status" value="1"/>
</dbReference>
<dbReference type="PANTHER" id="PTHR35146">
    <property type="entry name" value="UPF0178 PROTEIN YAII"/>
    <property type="match status" value="1"/>
</dbReference>
<name>A0ABV2J8Q2_9FIRM</name>
<comment type="caution">
    <text evidence="3">The sequence shown here is derived from an EMBL/GenBank/DDBJ whole genome shotgun (WGS) entry which is preliminary data.</text>
</comment>
<evidence type="ECO:0000313" key="4">
    <source>
        <dbReference type="Proteomes" id="UP001549162"/>
    </source>
</evidence>
<sequence>MKVLLDSDGASVREITQKVCKKFNIPLFLVKNYTQDFDIFYGNIVNVDISKEAADLWIVNHATSNDLVITNDKGLSSMALAKKAVVLDFSGKIINNNNILGYLENRHISRILRKDGIYTKIPKRKKSENNKFELELTKILRRMNMYKFFISSLCPDCPPAIELVKEKGIDVETIDITSSMKNLKEFLNHRDNSDAFDEIVENNMVGVPCLYKDGRYFFFDYDIDDFINAD</sequence>
<dbReference type="InterPro" id="IPR036249">
    <property type="entry name" value="Thioredoxin-like_sf"/>
</dbReference>
<dbReference type="Gene3D" id="3.40.30.10">
    <property type="entry name" value="Glutaredoxin"/>
    <property type="match status" value="1"/>
</dbReference>
<evidence type="ECO:0000313" key="3">
    <source>
        <dbReference type="EMBL" id="MET3617161.1"/>
    </source>
</evidence>
<keyword evidence="4" id="KW-1185">Reference proteome</keyword>
<dbReference type="SUPFAM" id="SSF52833">
    <property type="entry name" value="Thioredoxin-like"/>
    <property type="match status" value="1"/>
</dbReference>
<dbReference type="EMBL" id="JBEPMA010000003">
    <property type="protein sequence ID" value="MET3617161.1"/>
    <property type="molecule type" value="Genomic_DNA"/>
</dbReference>
<feature type="domain" description="Glutaredoxin" evidence="2">
    <location>
        <begin position="149"/>
        <end position="216"/>
    </location>
</feature>
<comment type="similarity">
    <text evidence="1">Belongs to the UPF0178 family.</text>
</comment>
<proteinExistence type="inferred from homology"/>
<gene>
    <name evidence="3" type="ORF">ABID14_000789</name>
</gene>
<dbReference type="RefSeq" id="WP_354367336.1">
    <property type="nucleotide sequence ID" value="NZ_JBEPMA010000003.1"/>
</dbReference>
<protein>
    <submittedName>
        <fullName evidence="3">Uncharacterized protein YaiI (UPF0178 family)/glutaredoxin-related protein</fullName>
    </submittedName>
</protein>